<sequence>MSNEKLTYARTGININDTDAVKQNMVKSLETNNSRVLNSLGAFASLYDFKFPEYEHPVLVMKTEEPGSKQKLAFQYGRVRSICYDMINHLINDIIVMGAKPLAVQDAIICGAIDKETISEIVDAVSEACKEQDCVLTGGETSIQPGVLEKGSYILTSSIVGIADKSKIIDGSAIRKGDLVLAVSSNGIHTNGYTLVRAIIDQHPEIMDMQVGEESFLDAIMKPHLCYYKPLLDLFRMDGLHGMAHITGGGIEGNLNRVIPEGLNALVDLSRVEIHPVFKLIRQVGNVDERDMLRTFNMGVGFILVVDPKIADTVKQHVTANGLNSYVIGEIIDGDKQVFFQNELNWV</sequence>
<dbReference type="FunFam" id="3.90.650.10:FF:000011">
    <property type="entry name" value="Phosphoribosylformylglycinamidine cyclo-ligase"/>
    <property type="match status" value="1"/>
</dbReference>
<evidence type="ECO:0000313" key="17">
    <source>
        <dbReference type="EMBL" id="CAG7652158.1"/>
    </source>
</evidence>
<evidence type="ECO:0000256" key="6">
    <source>
        <dbReference type="ARBA" id="ARBA00022490"/>
    </source>
</evidence>
<dbReference type="PANTHER" id="PTHR10520:SF12">
    <property type="entry name" value="TRIFUNCTIONAL PURINE BIOSYNTHETIC PROTEIN ADENOSINE-3"/>
    <property type="match status" value="1"/>
</dbReference>
<evidence type="ECO:0000256" key="8">
    <source>
        <dbReference type="ARBA" id="ARBA00022741"/>
    </source>
</evidence>
<evidence type="ECO:0000259" key="15">
    <source>
        <dbReference type="Pfam" id="PF00586"/>
    </source>
</evidence>
<dbReference type="GO" id="GO:0005524">
    <property type="term" value="F:ATP binding"/>
    <property type="evidence" value="ECO:0007669"/>
    <property type="project" value="UniProtKB-KW"/>
</dbReference>
<accession>A0A916NM36</accession>
<evidence type="ECO:0000256" key="3">
    <source>
        <dbReference type="ARBA" id="ARBA00010280"/>
    </source>
</evidence>
<evidence type="ECO:0000256" key="5">
    <source>
        <dbReference type="ARBA" id="ARBA00020367"/>
    </source>
</evidence>
<keyword evidence="6" id="KW-0963">Cytoplasm</keyword>
<keyword evidence="10" id="KW-0067">ATP-binding</keyword>
<evidence type="ECO:0000256" key="10">
    <source>
        <dbReference type="ARBA" id="ARBA00022840"/>
    </source>
</evidence>
<evidence type="ECO:0000256" key="7">
    <source>
        <dbReference type="ARBA" id="ARBA00022598"/>
    </source>
</evidence>
<gene>
    <name evidence="17" type="primary">purM_2</name>
    <name evidence="17" type="ORF">PAESOLCIP111_06470</name>
</gene>
<dbReference type="EC" id="6.3.3.1" evidence="4"/>
<evidence type="ECO:0000256" key="4">
    <source>
        <dbReference type="ARBA" id="ARBA00013047"/>
    </source>
</evidence>
<dbReference type="InterPro" id="IPR016188">
    <property type="entry name" value="PurM-like_N"/>
</dbReference>
<organism evidence="17 18">
    <name type="scientific">Paenibacillus solanacearum</name>
    <dbReference type="NCBI Taxonomy" id="2048548"/>
    <lineage>
        <taxon>Bacteria</taxon>
        <taxon>Bacillati</taxon>
        <taxon>Bacillota</taxon>
        <taxon>Bacilli</taxon>
        <taxon>Bacillales</taxon>
        <taxon>Paenibacillaceae</taxon>
        <taxon>Paenibacillus</taxon>
    </lineage>
</organism>
<comment type="pathway">
    <text evidence="2">Purine metabolism; IMP biosynthesis via de novo pathway; 5-amino-1-(5-phospho-D-ribosyl)imidazole from N(2)-formyl-N(1)-(5-phospho-D-ribosyl)glycinamide: step 2/2.</text>
</comment>
<comment type="catalytic activity">
    <reaction evidence="14">
        <text>2-formamido-N(1)-(5-O-phospho-beta-D-ribosyl)acetamidine + ATP = 5-amino-1-(5-phospho-beta-D-ribosyl)imidazole + ADP + phosphate + H(+)</text>
        <dbReference type="Rhea" id="RHEA:23032"/>
        <dbReference type="ChEBI" id="CHEBI:15378"/>
        <dbReference type="ChEBI" id="CHEBI:30616"/>
        <dbReference type="ChEBI" id="CHEBI:43474"/>
        <dbReference type="ChEBI" id="CHEBI:137981"/>
        <dbReference type="ChEBI" id="CHEBI:147287"/>
        <dbReference type="ChEBI" id="CHEBI:456216"/>
        <dbReference type="EC" id="6.3.3.1"/>
    </reaction>
</comment>
<evidence type="ECO:0000256" key="9">
    <source>
        <dbReference type="ARBA" id="ARBA00022755"/>
    </source>
</evidence>
<dbReference type="Proteomes" id="UP000693672">
    <property type="component" value="Unassembled WGS sequence"/>
</dbReference>
<keyword evidence="18" id="KW-1185">Reference proteome</keyword>
<comment type="similarity">
    <text evidence="3">Belongs to the AIR synthase family.</text>
</comment>
<comment type="subcellular location">
    <subcellularLocation>
        <location evidence="1">Cytoplasm</location>
    </subcellularLocation>
</comment>
<dbReference type="GO" id="GO:0005829">
    <property type="term" value="C:cytosol"/>
    <property type="evidence" value="ECO:0007669"/>
    <property type="project" value="TreeGrafter"/>
</dbReference>
<dbReference type="Pfam" id="PF00586">
    <property type="entry name" value="AIRS"/>
    <property type="match status" value="1"/>
</dbReference>
<reference evidence="17" key="1">
    <citation type="submission" date="2021-06" db="EMBL/GenBank/DDBJ databases">
        <authorList>
            <person name="Criscuolo A."/>
        </authorList>
    </citation>
    <scope>NUCLEOTIDE SEQUENCE</scope>
    <source>
        <strain evidence="17">CIP111600</strain>
    </source>
</reference>
<dbReference type="GO" id="GO:0004641">
    <property type="term" value="F:phosphoribosylformylglycinamidine cyclo-ligase activity"/>
    <property type="evidence" value="ECO:0007669"/>
    <property type="project" value="UniProtKB-EC"/>
</dbReference>
<keyword evidence="9" id="KW-0658">Purine biosynthesis</keyword>
<comment type="caution">
    <text evidence="17">The sequence shown here is derived from an EMBL/GenBank/DDBJ whole genome shotgun (WGS) entry which is preliminary data.</text>
</comment>
<evidence type="ECO:0000256" key="1">
    <source>
        <dbReference type="ARBA" id="ARBA00004496"/>
    </source>
</evidence>
<dbReference type="InterPro" id="IPR010918">
    <property type="entry name" value="PurM-like_C_dom"/>
</dbReference>
<name>A0A916NM36_9BACL</name>
<dbReference type="GO" id="GO:0004637">
    <property type="term" value="F:phosphoribosylamine-glycine ligase activity"/>
    <property type="evidence" value="ECO:0007669"/>
    <property type="project" value="TreeGrafter"/>
</dbReference>
<dbReference type="Pfam" id="PF02769">
    <property type="entry name" value="AIRS_C"/>
    <property type="match status" value="1"/>
</dbReference>
<evidence type="ECO:0000256" key="12">
    <source>
        <dbReference type="ARBA" id="ARBA00032931"/>
    </source>
</evidence>
<feature type="domain" description="PurM-like C-terminal" evidence="16">
    <location>
        <begin position="175"/>
        <end position="338"/>
    </location>
</feature>
<evidence type="ECO:0000259" key="16">
    <source>
        <dbReference type="Pfam" id="PF02769"/>
    </source>
</evidence>
<dbReference type="GO" id="GO:0046084">
    <property type="term" value="P:adenine biosynthetic process"/>
    <property type="evidence" value="ECO:0007669"/>
    <property type="project" value="TreeGrafter"/>
</dbReference>
<evidence type="ECO:0000256" key="2">
    <source>
        <dbReference type="ARBA" id="ARBA00004686"/>
    </source>
</evidence>
<evidence type="ECO:0000256" key="13">
    <source>
        <dbReference type="ARBA" id="ARBA00033093"/>
    </source>
</evidence>
<dbReference type="GO" id="GO:0006189">
    <property type="term" value="P:'de novo' IMP biosynthetic process"/>
    <property type="evidence" value="ECO:0007669"/>
    <property type="project" value="InterPro"/>
</dbReference>
<feature type="domain" description="PurM-like N-terminal" evidence="15">
    <location>
        <begin position="59"/>
        <end position="162"/>
    </location>
</feature>
<dbReference type="EMBL" id="CAJVAS010000067">
    <property type="protein sequence ID" value="CAG7652158.1"/>
    <property type="molecule type" value="Genomic_DNA"/>
</dbReference>
<dbReference type="CDD" id="cd02196">
    <property type="entry name" value="PurM"/>
    <property type="match status" value="1"/>
</dbReference>
<evidence type="ECO:0000256" key="11">
    <source>
        <dbReference type="ARBA" id="ARBA00031908"/>
    </source>
</evidence>
<evidence type="ECO:0000313" key="18">
    <source>
        <dbReference type="Proteomes" id="UP000693672"/>
    </source>
</evidence>
<keyword evidence="7 17" id="KW-0436">Ligase</keyword>
<dbReference type="NCBIfam" id="TIGR00878">
    <property type="entry name" value="purM"/>
    <property type="match status" value="1"/>
</dbReference>
<dbReference type="RefSeq" id="WP_246627741.1">
    <property type="nucleotide sequence ID" value="NZ_CAJVAS010000067.1"/>
</dbReference>
<evidence type="ECO:0000256" key="14">
    <source>
        <dbReference type="ARBA" id="ARBA00049057"/>
    </source>
</evidence>
<dbReference type="AlphaFoldDB" id="A0A916NM36"/>
<protein>
    <recommendedName>
        <fullName evidence="5">Phosphoribosylformylglycinamidine cyclo-ligase</fullName>
        <ecNumber evidence="4">6.3.3.1</ecNumber>
    </recommendedName>
    <alternativeName>
        <fullName evidence="12">AIR synthase</fullName>
    </alternativeName>
    <alternativeName>
        <fullName evidence="13">AIRS</fullName>
    </alternativeName>
    <alternativeName>
        <fullName evidence="11">Phosphoribosyl-aminoimidazole synthetase</fullName>
    </alternativeName>
</protein>
<dbReference type="PANTHER" id="PTHR10520">
    <property type="entry name" value="TRIFUNCTIONAL PURINE BIOSYNTHETIC PROTEIN ADENOSINE-3-RELATED"/>
    <property type="match status" value="1"/>
</dbReference>
<proteinExistence type="inferred from homology"/>
<dbReference type="InterPro" id="IPR004733">
    <property type="entry name" value="PurM_cligase"/>
</dbReference>
<keyword evidence="8" id="KW-0547">Nucleotide-binding</keyword>